<proteinExistence type="predicted"/>
<reference evidence="1" key="2">
    <citation type="journal article" date="2015" name="Data Brief">
        <title>Shoot transcriptome of the giant reed, Arundo donax.</title>
        <authorList>
            <person name="Barrero R.A."/>
            <person name="Guerrero F.D."/>
            <person name="Moolhuijzen P."/>
            <person name="Goolsby J.A."/>
            <person name="Tidwell J."/>
            <person name="Bellgard S.E."/>
            <person name="Bellgard M.I."/>
        </authorList>
    </citation>
    <scope>NUCLEOTIDE SEQUENCE</scope>
    <source>
        <tissue evidence="1">Shoot tissue taken approximately 20 cm above the soil surface</tissue>
    </source>
</reference>
<reference evidence="1" key="1">
    <citation type="submission" date="2014-09" db="EMBL/GenBank/DDBJ databases">
        <authorList>
            <person name="Magalhaes I.L.F."/>
            <person name="Oliveira U."/>
            <person name="Santos F.R."/>
            <person name="Vidigal T.H.D.A."/>
            <person name="Brescovit A.D."/>
            <person name="Santos A.J."/>
        </authorList>
    </citation>
    <scope>NUCLEOTIDE SEQUENCE</scope>
    <source>
        <tissue evidence="1">Shoot tissue taken approximately 20 cm above the soil surface</tissue>
    </source>
</reference>
<protein>
    <submittedName>
        <fullName evidence="1">Uncharacterized protein</fullName>
    </submittedName>
</protein>
<sequence>MSLRAVSRAFNCSNQATIRSVGCHVEQ</sequence>
<dbReference type="AlphaFoldDB" id="A0A0A9HAE0"/>
<dbReference type="EMBL" id="GBRH01166070">
    <property type="protein sequence ID" value="JAE31826.1"/>
    <property type="molecule type" value="Transcribed_RNA"/>
</dbReference>
<organism evidence="1">
    <name type="scientific">Arundo donax</name>
    <name type="common">Giant reed</name>
    <name type="synonym">Donax arundinaceus</name>
    <dbReference type="NCBI Taxonomy" id="35708"/>
    <lineage>
        <taxon>Eukaryota</taxon>
        <taxon>Viridiplantae</taxon>
        <taxon>Streptophyta</taxon>
        <taxon>Embryophyta</taxon>
        <taxon>Tracheophyta</taxon>
        <taxon>Spermatophyta</taxon>
        <taxon>Magnoliopsida</taxon>
        <taxon>Liliopsida</taxon>
        <taxon>Poales</taxon>
        <taxon>Poaceae</taxon>
        <taxon>PACMAD clade</taxon>
        <taxon>Arundinoideae</taxon>
        <taxon>Arundineae</taxon>
        <taxon>Arundo</taxon>
    </lineage>
</organism>
<accession>A0A0A9HAE0</accession>
<name>A0A0A9HAE0_ARUDO</name>
<evidence type="ECO:0000313" key="1">
    <source>
        <dbReference type="EMBL" id="JAE31826.1"/>
    </source>
</evidence>